<feature type="region of interest" description="Disordered" evidence="7">
    <location>
        <begin position="229"/>
        <end position="382"/>
    </location>
</feature>
<dbReference type="GO" id="GO:0000398">
    <property type="term" value="P:mRNA splicing, via spliceosome"/>
    <property type="evidence" value="ECO:0007669"/>
    <property type="project" value="InterPro"/>
</dbReference>
<dbReference type="InterPro" id="IPR036236">
    <property type="entry name" value="Znf_C2H2_sf"/>
</dbReference>
<feature type="compositionally biased region" description="Low complexity" evidence="7">
    <location>
        <begin position="97"/>
        <end position="107"/>
    </location>
</feature>
<dbReference type="OrthoDB" id="191651at2759"/>
<evidence type="ECO:0000256" key="1">
    <source>
        <dbReference type="ARBA" id="ARBA00004123"/>
    </source>
</evidence>
<dbReference type="STRING" id="205917.A0A4Y9YNF7"/>
<comment type="caution">
    <text evidence="9">The sequence shown here is derived from an EMBL/GenBank/DDBJ whole genome shotgun (WGS) entry which is preliminary data.</text>
</comment>
<dbReference type="Pfam" id="PF06220">
    <property type="entry name" value="zf-U1"/>
    <property type="match status" value="1"/>
</dbReference>
<proteinExistence type="predicted"/>
<evidence type="ECO:0000313" key="10">
    <source>
        <dbReference type="Proteomes" id="UP000298327"/>
    </source>
</evidence>
<feature type="compositionally biased region" description="Basic and acidic residues" evidence="7">
    <location>
        <begin position="133"/>
        <end position="145"/>
    </location>
</feature>
<dbReference type="Proteomes" id="UP000298327">
    <property type="component" value="Unassembled WGS sequence"/>
</dbReference>
<dbReference type="PANTHER" id="PTHR13173:SF10">
    <property type="entry name" value="WW DOMAIN-BINDING PROTEIN 4"/>
    <property type="match status" value="1"/>
</dbReference>
<dbReference type="AlphaFoldDB" id="A0A4Y9YNF7"/>
<dbReference type="SUPFAM" id="SSF57667">
    <property type="entry name" value="beta-beta-alpha zinc fingers"/>
    <property type="match status" value="1"/>
</dbReference>
<dbReference type="InterPro" id="IPR000690">
    <property type="entry name" value="Matrin/U1-C_Znf_C2H2"/>
</dbReference>
<dbReference type="PROSITE" id="PS50171">
    <property type="entry name" value="ZF_MATRIN"/>
    <property type="match status" value="1"/>
</dbReference>
<evidence type="ECO:0000256" key="2">
    <source>
        <dbReference type="ARBA" id="ARBA00022723"/>
    </source>
</evidence>
<evidence type="ECO:0000259" key="8">
    <source>
        <dbReference type="PROSITE" id="PS50171"/>
    </source>
</evidence>
<dbReference type="PANTHER" id="PTHR13173">
    <property type="entry name" value="WW DOMAIN BINDING PROTEIN 4"/>
    <property type="match status" value="1"/>
</dbReference>
<feature type="compositionally biased region" description="Basic and acidic residues" evidence="7">
    <location>
        <begin position="320"/>
        <end position="343"/>
    </location>
</feature>
<keyword evidence="10" id="KW-1185">Reference proteome</keyword>
<dbReference type="GO" id="GO:0003723">
    <property type="term" value="F:RNA binding"/>
    <property type="evidence" value="ECO:0007669"/>
    <property type="project" value="TreeGrafter"/>
</dbReference>
<feature type="coiled-coil region" evidence="6">
    <location>
        <begin position="48"/>
        <end position="75"/>
    </location>
</feature>
<feature type="domain" description="Matrin-type" evidence="8">
    <location>
        <begin position="11"/>
        <end position="42"/>
    </location>
</feature>
<keyword evidence="5" id="KW-0539">Nucleus</keyword>
<dbReference type="EMBL" id="SEOQ01000404">
    <property type="protein sequence ID" value="TFY63672.1"/>
    <property type="molecule type" value="Genomic_DNA"/>
</dbReference>
<keyword evidence="2" id="KW-0479">Metal-binding</keyword>
<keyword evidence="6" id="KW-0175">Coiled coil</keyword>
<dbReference type="InterPro" id="IPR040023">
    <property type="entry name" value="WBP4"/>
</dbReference>
<name>A0A4Y9YNF7_9AGAM</name>
<dbReference type="InterPro" id="IPR013085">
    <property type="entry name" value="U1-CZ_Znf_C2H2"/>
</dbReference>
<keyword evidence="3" id="KW-0863">Zinc-finger</keyword>
<evidence type="ECO:0000313" key="9">
    <source>
        <dbReference type="EMBL" id="TFY63672.1"/>
    </source>
</evidence>
<dbReference type="GO" id="GO:0071011">
    <property type="term" value="C:precatalytic spliceosome"/>
    <property type="evidence" value="ECO:0007669"/>
    <property type="project" value="TreeGrafter"/>
</dbReference>
<dbReference type="GO" id="GO:0008270">
    <property type="term" value="F:zinc ion binding"/>
    <property type="evidence" value="ECO:0007669"/>
    <property type="project" value="UniProtKB-KW"/>
</dbReference>
<sequence>MSEYWVSKKRYFCQYCEIYIADDAPSRQHHENGMRHRGNKERFVRSLYKAGEKRKKDAEEEKREMIRIEQAAQAAFSQDVGAGHASASSSSVLASATAAAAAAASSSKKPPPRPTDKFANYSTAQSLGYTDPDLERAQAEAERRQRQGVAGEWQYVQNTPPPASGSREASVADAPDDTKAGAGATAITEDRKRPADTIDGDDESGRGWKLRKKTAAVGLGELYDPGLIPIKVKPKKEEVKEEVSQPQSSGVIGADASRLAAGAGPATEGPAPSSVPKWTATKWRKAGEEVDSASATPPPGQDKDDSTASNATPGVNVDTDNVKEASTETIDSQKESVKLEESAPVKLEPPVESQLENTYGGSLFRRRRLPASGGSAGRGRRF</sequence>
<dbReference type="SMART" id="SM00451">
    <property type="entry name" value="ZnF_U1"/>
    <property type="match status" value="1"/>
</dbReference>
<dbReference type="InterPro" id="IPR003604">
    <property type="entry name" value="Matrin/U1-like-C_Znf_C2H2"/>
</dbReference>
<accession>A0A4Y9YNF7</accession>
<gene>
    <name evidence="9" type="ORF">EVG20_g6222</name>
</gene>
<dbReference type="Gene3D" id="3.30.160.60">
    <property type="entry name" value="Classic Zinc Finger"/>
    <property type="match status" value="1"/>
</dbReference>
<evidence type="ECO:0000256" key="7">
    <source>
        <dbReference type="SAM" id="MobiDB-lite"/>
    </source>
</evidence>
<protein>
    <recommendedName>
        <fullName evidence="8">Matrin-type domain-containing protein</fullName>
    </recommendedName>
</protein>
<evidence type="ECO:0000256" key="4">
    <source>
        <dbReference type="ARBA" id="ARBA00022833"/>
    </source>
</evidence>
<evidence type="ECO:0000256" key="3">
    <source>
        <dbReference type="ARBA" id="ARBA00022771"/>
    </source>
</evidence>
<organism evidence="9 10">
    <name type="scientific">Dentipellis fragilis</name>
    <dbReference type="NCBI Taxonomy" id="205917"/>
    <lineage>
        <taxon>Eukaryota</taxon>
        <taxon>Fungi</taxon>
        <taxon>Dikarya</taxon>
        <taxon>Basidiomycota</taxon>
        <taxon>Agaricomycotina</taxon>
        <taxon>Agaricomycetes</taxon>
        <taxon>Russulales</taxon>
        <taxon>Hericiaceae</taxon>
        <taxon>Dentipellis</taxon>
    </lineage>
</organism>
<evidence type="ECO:0000256" key="6">
    <source>
        <dbReference type="SAM" id="Coils"/>
    </source>
</evidence>
<comment type="subcellular location">
    <subcellularLocation>
        <location evidence="1">Nucleus</location>
    </subcellularLocation>
</comment>
<feature type="compositionally biased region" description="Low complexity" evidence="7">
    <location>
        <begin position="260"/>
        <end position="272"/>
    </location>
</feature>
<keyword evidence="4" id="KW-0862">Zinc</keyword>
<feature type="region of interest" description="Disordered" evidence="7">
    <location>
        <begin position="97"/>
        <end position="211"/>
    </location>
</feature>
<reference evidence="9 10" key="1">
    <citation type="submission" date="2019-02" db="EMBL/GenBank/DDBJ databases">
        <title>Genome sequencing of the rare red list fungi Dentipellis fragilis.</title>
        <authorList>
            <person name="Buettner E."/>
            <person name="Kellner H."/>
        </authorList>
    </citation>
    <scope>NUCLEOTIDE SEQUENCE [LARGE SCALE GENOMIC DNA]</scope>
    <source>
        <strain evidence="9 10">DSM 105465</strain>
    </source>
</reference>
<evidence type="ECO:0000256" key="5">
    <source>
        <dbReference type="ARBA" id="ARBA00023242"/>
    </source>
</evidence>